<dbReference type="EMBL" id="BLAX01000001">
    <property type="protein sequence ID" value="GET34460.1"/>
    <property type="molecule type" value="Genomic_DNA"/>
</dbReference>
<accession>A0A5M4B2V6</accession>
<name>A0A5M4B2V6_9BACT</name>
<protein>
    <submittedName>
        <fullName evidence="1">Uncharacterized protein</fullName>
    </submittedName>
</protein>
<sequence>MQVGKNNGSLKQNTMKNKFKILYTLLGLTLLFSACTPDKYELGPMLSKSDLLFTVTQDASNPNIFVLNSETPNAQPYWVTPVGTSTRLTDTIDIPFPGKDTIYYSVESPGGIVTADPYVFDVTTIDAAYVSDSMWIYLTGGMDKSKTWVLDLDANGVSKYFQSPVYFGGTGWEWDPAWTDIPWANIPAGDYGTMTFDLIGNANFTSDNKMFPELSGTGKFMLFPGKSELITYGAQVLHGHGQGDNVANWFAKMKVKSIGKDHLQLIAYKDADNWIIYNYITKDYYDSH</sequence>
<comment type="caution">
    <text evidence="1">The sequence shown here is derived from an EMBL/GenBank/DDBJ whole genome shotgun (WGS) entry which is preliminary data.</text>
</comment>
<organism evidence="1 2">
    <name type="scientific">Prolixibacter bellariivorans</name>
    <dbReference type="NCBI Taxonomy" id="314319"/>
    <lineage>
        <taxon>Bacteria</taxon>
        <taxon>Pseudomonadati</taxon>
        <taxon>Bacteroidota</taxon>
        <taxon>Bacteroidia</taxon>
        <taxon>Marinilabiliales</taxon>
        <taxon>Prolixibacteraceae</taxon>
        <taxon>Prolixibacter</taxon>
    </lineage>
</organism>
<proteinExistence type="predicted"/>
<evidence type="ECO:0000313" key="1">
    <source>
        <dbReference type="EMBL" id="GET34460.1"/>
    </source>
</evidence>
<evidence type="ECO:0000313" key="2">
    <source>
        <dbReference type="Proteomes" id="UP000391834"/>
    </source>
</evidence>
<reference evidence="1 2" key="1">
    <citation type="submission" date="2019-10" db="EMBL/GenBank/DDBJ databases">
        <title>Prolixibacter strains distinguished by the presence of nitrate reductase genes were adept at nitrate-dependent anaerobic corrosion of metallic iron and carbon steel.</title>
        <authorList>
            <person name="Iino T."/>
            <person name="Shono N."/>
            <person name="Ito K."/>
            <person name="Nakamura R."/>
            <person name="Sueoka K."/>
            <person name="Harayama S."/>
            <person name="Ohkuma M."/>
        </authorList>
    </citation>
    <scope>NUCLEOTIDE SEQUENCE [LARGE SCALE GENOMIC DNA]</scope>
    <source>
        <strain evidence="1 2">JCM 13498</strain>
    </source>
</reference>
<keyword evidence="2" id="KW-1185">Reference proteome</keyword>
<gene>
    <name evidence="1" type="ORF">PbJCM13498_33230</name>
</gene>
<dbReference type="AlphaFoldDB" id="A0A5M4B2V6"/>
<dbReference type="PROSITE" id="PS51257">
    <property type="entry name" value="PROKAR_LIPOPROTEIN"/>
    <property type="match status" value="1"/>
</dbReference>
<dbReference type="Proteomes" id="UP000391834">
    <property type="component" value="Unassembled WGS sequence"/>
</dbReference>